<protein>
    <recommendedName>
        <fullName evidence="1">DUF1266 domain-containing protein</fullName>
    </recommendedName>
</protein>
<accession>A0ABQ3EVR8</accession>
<proteinExistence type="predicted"/>
<comment type="caution">
    <text evidence="2">The sequence shown here is derived from an EMBL/GenBank/DDBJ whole genome shotgun (WGS) entry which is preliminary data.</text>
</comment>
<feature type="domain" description="DUF1266" evidence="1">
    <location>
        <begin position="191"/>
        <end position="406"/>
    </location>
</feature>
<gene>
    <name evidence="2" type="ORF">GCM10010347_40750</name>
</gene>
<evidence type="ECO:0000313" key="3">
    <source>
        <dbReference type="Proteomes" id="UP000642673"/>
    </source>
</evidence>
<dbReference type="InterPro" id="IPR009677">
    <property type="entry name" value="DUF1266"/>
</dbReference>
<evidence type="ECO:0000313" key="2">
    <source>
        <dbReference type="EMBL" id="GHB66464.1"/>
    </source>
</evidence>
<dbReference type="RefSeq" id="WP_190185640.1">
    <property type="nucleotide sequence ID" value="NZ_BMVP01000007.1"/>
</dbReference>
<dbReference type="Proteomes" id="UP000642673">
    <property type="component" value="Unassembled WGS sequence"/>
</dbReference>
<dbReference type="EMBL" id="BMVP01000007">
    <property type="protein sequence ID" value="GHB66464.1"/>
    <property type="molecule type" value="Genomic_DNA"/>
</dbReference>
<organism evidence="2 3">
    <name type="scientific">Streptomyces cirratus</name>
    <dbReference type="NCBI Taxonomy" id="68187"/>
    <lineage>
        <taxon>Bacteria</taxon>
        <taxon>Bacillati</taxon>
        <taxon>Actinomycetota</taxon>
        <taxon>Actinomycetes</taxon>
        <taxon>Kitasatosporales</taxon>
        <taxon>Streptomycetaceae</taxon>
        <taxon>Streptomyces</taxon>
    </lineage>
</organism>
<evidence type="ECO:0000259" key="1">
    <source>
        <dbReference type="Pfam" id="PF06889"/>
    </source>
</evidence>
<name>A0ABQ3EVR8_9ACTN</name>
<dbReference type="Pfam" id="PF06889">
    <property type="entry name" value="DUF1266"/>
    <property type="match status" value="1"/>
</dbReference>
<keyword evidence="3" id="KW-1185">Reference proteome</keyword>
<reference evidence="3" key="1">
    <citation type="journal article" date="2019" name="Int. J. Syst. Evol. Microbiol.">
        <title>The Global Catalogue of Microorganisms (GCM) 10K type strain sequencing project: providing services to taxonomists for standard genome sequencing and annotation.</title>
        <authorList>
            <consortium name="The Broad Institute Genomics Platform"/>
            <consortium name="The Broad Institute Genome Sequencing Center for Infectious Disease"/>
            <person name="Wu L."/>
            <person name="Ma J."/>
        </authorList>
    </citation>
    <scope>NUCLEOTIDE SEQUENCE [LARGE SCALE GENOMIC DNA]</scope>
    <source>
        <strain evidence="3">JCM 4738</strain>
    </source>
</reference>
<sequence>MGTWTAPSAIERELEEAKNAGNWPAFFDALALADLFVPQERSFQDAHPTRVRRQRVRLPQARAEAYVVFTEGMLPAPTPELVFESVDLRWFCESFPPDGPPYLAVNPGTPFETLLPASPAHRATWALHDGRRTRRVGLEQGKVHALHVGGPLHGPVAFGLACGAHLSVRNGMFWNSLAYHGQGYTKERETLRDSWGVTTREEWLVTTERLLRADMVSPVWEFALRVRQALAQEFAGPVDIEHWRHATEAALRANAERAAEPRLTPDGVTVAQPRPTAEVEGEIAGVQRVIGRITRYEQRFRADGVLGEGKYVRSVEAWDYGRASQMARWGVGARFGTLAEAEDVVVRAGKACRLAYRSWEELSAGFVLGRCMQFDEEEFGHWYQEMATAHRELTGDPGSPWLNIAWS</sequence>